<keyword evidence="1" id="KW-0436">Ligase</keyword>
<keyword evidence="2" id="KW-1185">Reference proteome</keyword>
<evidence type="ECO:0000313" key="2">
    <source>
        <dbReference type="Proteomes" id="UP001163223"/>
    </source>
</evidence>
<accession>A0ACD4NSJ6</accession>
<organism evidence="1 2">
    <name type="scientific">Antarcticirhabdus aurantiaca</name>
    <dbReference type="NCBI Taxonomy" id="2606717"/>
    <lineage>
        <taxon>Bacteria</taxon>
        <taxon>Pseudomonadati</taxon>
        <taxon>Pseudomonadota</taxon>
        <taxon>Alphaproteobacteria</taxon>
        <taxon>Hyphomicrobiales</taxon>
        <taxon>Aurantimonadaceae</taxon>
        <taxon>Antarcticirhabdus</taxon>
    </lineage>
</organism>
<dbReference type="EMBL" id="CP113520">
    <property type="protein sequence ID" value="WAJ29764.1"/>
    <property type="molecule type" value="Genomic_DNA"/>
</dbReference>
<sequence>MSTRNLDALFQPKAIALIGASNRPGSVGEVLARNLFGAGFEGPVMPVNPHETAIRSAVNFRSVADLPLTPDLAVIATPAPSVPGIVDELGRRGCRAAVVISAGFDEGTLRRDLLEAARPHLLRIVGPNCIGFLSPVARINASFVHLTPKPGDLAFVTQSGAVASAVLDWADVREIGFSHVVSIGDTSDVDVGDLLDHLALDPKTRAILLYVEAIGDARKFMTAARIAARAKPVIVIKAGRGDAASDAVHDAAFRRAGMLRVETLRELFEAVGTLASGLRPKGDRLAILTNGEGAGILAADALAGLGGRLAELSAQTRERLAGILPAHGSAANPVDTLRDASAELYGEAVAALLADPNQDAVLVLHCPQAIVAGRAAAEASLAAAAARPAQGRSPLLTCWLGERDARDARRLFAREGVPTYQTPDESVRAFMQLVDYRRNQDLLIETPPAVSPGRREPQTAARLVSAAVEGEGRVLAEPEAMALLAAYGIPVVETRIAASPAEAALIASEIGFPVALKILSRDIAPKSDVGGVRLELDTSDMVAEAADHMLKLVSERRPGARIEGFTVQRMIRRPRARSLSAGVKIDPVFGPVVRLGGGDGAAPADEAVGLPPLNRILAEDMIARTRAAHAADGRGERAAKERAALADVLVTLSQMIADFDEIGAIDIDPLLVDETGVVALDARIAVAPASGSRRARFAIQPYPGELERDVRSRAGTAFRLRPIRPEDEGAVIAMIEASDPDDIRLRFFRAIRKVGHAFAARLTQIDYAREMAFVAEPDASGDGEPPGTILGVARLIMDPNEEVAEFGIMVRSDQKGRGLGSILMNAILDYGRQRGLRQVYGEVLAQNTTMLAMAGDLGFRREMHPEDPGLRRVVIDLSKS</sequence>
<protein>
    <submittedName>
        <fullName evidence="1">Bifunctional acetate--CoA ligase family protein/GNAT family N-acetyltransferase</fullName>
    </submittedName>
</protein>
<reference evidence="1" key="1">
    <citation type="submission" date="2022-11" db="EMBL/GenBank/DDBJ databases">
        <title>beta-Carotene-producing bacterium, Jeongeuplla avenae sp. nov., alleviates the salt stress of Arabidopsis seedlings.</title>
        <authorList>
            <person name="Jiang L."/>
            <person name="Lee J."/>
        </authorList>
    </citation>
    <scope>NUCLEOTIDE SEQUENCE</scope>
    <source>
        <strain evidence="1">DY_R2A_6</strain>
    </source>
</reference>
<gene>
    <name evidence="1" type="ORF">OXU80_05945</name>
</gene>
<dbReference type="Proteomes" id="UP001163223">
    <property type="component" value="Chromosome"/>
</dbReference>
<evidence type="ECO:0000313" key="1">
    <source>
        <dbReference type="EMBL" id="WAJ29764.1"/>
    </source>
</evidence>
<proteinExistence type="predicted"/>
<name>A0ACD4NSJ6_9HYPH</name>